<evidence type="ECO:0000256" key="6">
    <source>
        <dbReference type="ARBA" id="ARBA00022692"/>
    </source>
</evidence>
<evidence type="ECO:0000313" key="13">
    <source>
        <dbReference type="Proteomes" id="UP000568664"/>
    </source>
</evidence>
<dbReference type="GO" id="GO:0019344">
    <property type="term" value="P:cysteine biosynthetic process"/>
    <property type="evidence" value="ECO:0007669"/>
    <property type="project" value="UniProtKB-UniRule"/>
</dbReference>
<comment type="similarity">
    <text evidence="11">Belongs to the CysZ family.</text>
</comment>
<evidence type="ECO:0000256" key="10">
    <source>
        <dbReference type="ARBA" id="ARBA00023192"/>
    </source>
</evidence>
<evidence type="ECO:0000256" key="8">
    <source>
        <dbReference type="ARBA" id="ARBA00023032"/>
    </source>
</evidence>
<evidence type="ECO:0000256" key="5">
    <source>
        <dbReference type="ARBA" id="ARBA00022605"/>
    </source>
</evidence>
<protein>
    <recommendedName>
        <fullName evidence="11">Sulfate transporter CysZ</fullName>
    </recommendedName>
</protein>
<name>A0A7Y0LDW9_9GAMM</name>
<dbReference type="Proteomes" id="UP000568664">
    <property type="component" value="Unassembled WGS sequence"/>
</dbReference>
<comment type="subcellular location">
    <subcellularLocation>
        <location evidence="11">Cell inner membrane</location>
        <topology evidence="11">Multi-pass membrane protein</topology>
    </subcellularLocation>
    <subcellularLocation>
        <location evidence="1">Membrane</location>
        <topology evidence="1">Multi-pass membrane protein</topology>
    </subcellularLocation>
</comment>
<evidence type="ECO:0000256" key="3">
    <source>
        <dbReference type="ARBA" id="ARBA00022475"/>
    </source>
</evidence>
<keyword evidence="10 11" id="KW-0198">Cysteine biosynthesis</keyword>
<dbReference type="PANTHER" id="PTHR37468">
    <property type="entry name" value="SULFATE TRANSPORTER CYSZ"/>
    <property type="match status" value="1"/>
</dbReference>
<feature type="transmembrane region" description="Helical" evidence="11">
    <location>
        <begin position="200"/>
        <end position="233"/>
    </location>
</feature>
<evidence type="ECO:0000256" key="9">
    <source>
        <dbReference type="ARBA" id="ARBA00023136"/>
    </source>
</evidence>
<keyword evidence="7 11" id="KW-1133">Transmembrane helix</keyword>
<comment type="function">
    <text evidence="11">High affinity, high specificity proton-dependent sulfate transporter, which mediates sulfate uptake. Provides the sulfur source for the cysteine synthesis pathway.</text>
</comment>
<organism evidence="12 13">
    <name type="scientific">Thalassotalea algicola</name>
    <dbReference type="NCBI Taxonomy" id="2716224"/>
    <lineage>
        <taxon>Bacteria</taxon>
        <taxon>Pseudomonadati</taxon>
        <taxon>Pseudomonadota</taxon>
        <taxon>Gammaproteobacteria</taxon>
        <taxon>Alteromonadales</taxon>
        <taxon>Colwelliaceae</taxon>
        <taxon>Thalassotalea</taxon>
    </lineage>
</organism>
<evidence type="ECO:0000256" key="7">
    <source>
        <dbReference type="ARBA" id="ARBA00022989"/>
    </source>
</evidence>
<keyword evidence="8 11" id="KW-0764">Sulfate transport</keyword>
<keyword evidence="13" id="KW-1185">Reference proteome</keyword>
<evidence type="ECO:0000256" key="2">
    <source>
        <dbReference type="ARBA" id="ARBA00022448"/>
    </source>
</evidence>
<keyword evidence="2 11" id="KW-0813">Transport</keyword>
<proteinExistence type="inferred from homology"/>
<dbReference type="PANTHER" id="PTHR37468:SF1">
    <property type="entry name" value="SULFATE TRANSPORTER CYSZ"/>
    <property type="match status" value="1"/>
</dbReference>
<evidence type="ECO:0000256" key="11">
    <source>
        <dbReference type="HAMAP-Rule" id="MF_00468"/>
    </source>
</evidence>
<gene>
    <name evidence="11 12" type="primary">cysZ</name>
    <name evidence="12" type="ORF">HII17_07285</name>
</gene>
<reference evidence="12 13" key="1">
    <citation type="submission" date="2020-04" db="EMBL/GenBank/DDBJ databases">
        <title>Thalassotalea sp. M1531, isolated from the surface of marine red alga.</title>
        <authorList>
            <person name="Pang L."/>
            <person name="Lu D.-C."/>
        </authorList>
    </citation>
    <scope>NUCLEOTIDE SEQUENCE [LARGE SCALE GENOMIC DNA]</scope>
    <source>
        <strain evidence="12 13">M1531</strain>
    </source>
</reference>
<dbReference type="EMBL" id="JABBXH010000002">
    <property type="protein sequence ID" value="NMP31360.1"/>
    <property type="molecule type" value="Genomic_DNA"/>
</dbReference>
<keyword evidence="6 11" id="KW-0812">Transmembrane</keyword>
<keyword evidence="5 11" id="KW-0028">Amino-acid biosynthesis</keyword>
<keyword evidence="3 11" id="KW-1003">Cell membrane</keyword>
<dbReference type="InterPro" id="IPR050480">
    <property type="entry name" value="CysZ-like"/>
</dbReference>
<feature type="transmembrane region" description="Helical" evidence="11">
    <location>
        <begin position="68"/>
        <end position="94"/>
    </location>
</feature>
<dbReference type="GO" id="GO:0009675">
    <property type="term" value="F:high-affinity sulfate:proton symporter activity"/>
    <property type="evidence" value="ECO:0007669"/>
    <property type="project" value="TreeGrafter"/>
</dbReference>
<dbReference type="Pfam" id="PF07264">
    <property type="entry name" value="EI24"/>
    <property type="match status" value="1"/>
</dbReference>
<keyword evidence="4 11" id="KW-0997">Cell inner membrane</keyword>
<evidence type="ECO:0000256" key="1">
    <source>
        <dbReference type="ARBA" id="ARBA00004141"/>
    </source>
</evidence>
<accession>A0A7Y0LDW9</accession>
<dbReference type="GO" id="GO:0000103">
    <property type="term" value="P:sulfate assimilation"/>
    <property type="evidence" value="ECO:0007669"/>
    <property type="project" value="InterPro"/>
</dbReference>
<dbReference type="RefSeq" id="WP_169074680.1">
    <property type="nucleotide sequence ID" value="NZ_JABBXH010000002.1"/>
</dbReference>
<dbReference type="GO" id="GO:0005886">
    <property type="term" value="C:plasma membrane"/>
    <property type="evidence" value="ECO:0007669"/>
    <property type="project" value="UniProtKB-SubCell"/>
</dbReference>
<comment type="caution">
    <text evidence="11">Lacks conserved residue(s) required for the propagation of feature annotation.</text>
</comment>
<dbReference type="AlphaFoldDB" id="A0A7Y0LDW9"/>
<sequence length="242" mass="28035">MLAKSGAGYFLKGFDLINTKGLRRFVLIPLIINFIIFGVAFYFLFGQLNIFIEQLLSWLPEWLLWLEYIIWPFAIMTILIGFSFIFSALANWIAAPFNGLLSEKVEALLTNKPLSGGTLSDVVKDIPRTLSREWCKFRYYLPRAIGFFIIMWFIPVIGQLIWFLFVSWMMAVQYLDYPFDNHKINFDLMKQQLNEKKGQSYGFGITTALFSMVPLVNMIVMPVAICGATALWVDHYKDKKMT</sequence>
<dbReference type="InterPro" id="IPR059112">
    <property type="entry name" value="CysZ/EI24"/>
</dbReference>
<dbReference type="InterPro" id="IPR022985">
    <property type="entry name" value="Sulfate_CysZ"/>
</dbReference>
<dbReference type="NCBIfam" id="NF003433">
    <property type="entry name" value="PRK04949.1"/>
    <property type="match status" value="1"/>
</dbReference>
<comment type="caution">
    <text evidence="12">The sequence shown here is derived from an EMBL/GenBank/DDBJ whole genome shotgun (WGS) entry which is preliminary data.</text>
</comment>
<dbReference type="HAMAP" id="MF_00468">
    <property type="entry name" value="CysZ"/>
    <property type="match status" value="1"/>
</dbReference>
<evidence type="ECO:0000313" key="12">
    <source>
        <dbReference type="EMBL" id="NMP31360.1"/>
    </source>
</evidence>
<evidence type="ECO:0000256" key="4">
    <source>
        <dbReference type="ARBA" id="ARBA00022519"/>
    </source>
</evidence>
<feature type="transmembrane region" description="Helical" evidence="11">
    <location>
        <begin position="25"/>
        <end position="48"/>
    </location>
</feature>
<keyword evidence="9 11" id="KW-0472">Membrane</keyword>